<dbReference type="InterPro" id="IPR013494">
    <property type="entry name" value="CHP02678"/>
</dbReference>
<dbReference type="Proteomes" id="UP001501470">
    <property type="component" value="Unassembled WGS sequence"/>
</dbReference>
<accession>A0ABN2DCM6</accession>
<name>A0ABN2DCM6_9ACTN</name>
<keyword evidence="2" id="KW-1185">Reference proteome</keyword>
<gene>
    <name evidence="1" type="ORF">GCM10009827_114340</name>
</gene>
<protein>
    <recommendedName>
        <fullName evidence="3">TIGR02678 family protein</fullName>
    </recommendedName>
</protein>
<proteinExistence type="predicted"/>
<dbReference type="NCBIfam" id="TIGR02678">
    <property type="entry name" value="TIGR02678 family protein"/>
    <property type="match status" value="1"/>
</dbReference>
<dbReference type="Pfam" id="PF09661">
    <property type="entry name" value="DUF2398"/>
    <property type="match status" value="1"/>
</dbReference>
<sequence>MAEQHEHDIALAEERRRAVRALLGQPLLHPTHDEFPLVRRHADWLKSWFGQFLGYRLVVEAGFARLFKTGLPVGQGRPLLRATGPFTQRSYAYLTLTAAVLLTGPEQLLLSQLVADVRSAAVEAGIDLGDVDRPVERRALTTALRQLVRWRVLVEEQGTVDGDQEEALLTVDRDLVTHLLAAPIGRAGSAEEFIATAAEAGPGGTRHAVRRRLVECPVVYLDDLTAKERAWLRKEQRRDERAFADYTGLHAELRAEGAALLDPDDELSDVDFPGTGTVAQAALLTVEALVRELAPAVVRGGPPTVGVPVPEGLVERTLEGLIQRHSRRWAGSYTGNPTALSDAVVDLLTQVGLLGRAGATVADSEADEEVDAERAVDARNARGDAPDGTLVLLAAAARYAVLESEGQR</sequence>
<organism evidence="1 2">
    <name type="scientific">Dactylosporangium maewongense</name>
    <dbReference type="NCBI Taxonomy" id="634393"/>
    <lineage>
        <taxon>Bacteria</taxon>
        <taxon>Bacillati</taxon>
        <taxon>Actinomycetota</taxon>
        <taxon>Actinomycetes</taxon>
        <taxon>Micromonosporales</taxon>
        <taxon>Micromonosporaceae</taxon>
        <taxon>Dactylosporangium</taxon>
    </lineage>
</organism>
<reference evidence="1 2" key="1">
    <citation type="journal article" date="2019" name="Int. J. Syst. Evol. Microbiol.">
        <title>The Global Catalogue of Microorganisms (GCM) 10K type strain sequencing project: providing services to taxonomists for standard genome sequencing and annotation.</title>
        <authorList>
            <consortium name="The Broad Institute Genomics Platform"/>
            <consortium name="The Broad Institute Genome Sequencing Center for Infectious Disease"/>
            <person name="Wu L."/>
            <person name="Ma J."/>
        </authorList>
    </citation>
    <scope>NUCLEOTIDE SEQUENCE [LARGE SCALE GENOMIC DNA]</scope>
    <source>
        <strain evidence="1 2">JCM 15933</strain>
    </source>
</reference>
<evidence type="ECO:0000313" key="2">
    <source>
        <dbReference type="Proteomes" id="UP001501470"/>
    </source>
</evidence>
<evidence type="ECO:0008006" key="3">
    <source>
        <dbReference type="Google" id="ProtNLM"/>
    </source>
</evidence>
<evidence type="ECO:0000313" key="1">
    <source>
        <dbReference type="EMBL" id="GAA1573578.1"/>
    </source>
</evidence>
<comment type="caution">
    <text evidence="1">The sequence shown here is derived from an EMBL/GenBank/DDBJ whole genome shotgun (WGS) entry which is preliminary data.</text>
</comment>
<dbReference type="EMBL" id="BAAAQD010000050">
    <property type="protein sequence ID" value="GAA1573578.1"/>
    <property type="molecule type" value="Genomic_DNA"/>
</dbReference>
<dbReference type="RefSeq" id="WP_344514916.1">
    <property type="nucleotide sequence ID" value="NZ_BAAAQD010000050.1"/>
</dbReference>